<dbReference type="InterPro" id="IPR012657">
    <property type="entry name" value="23S_rRNA-intervening_sequence"/>
</dbReference>
<dbReference type="EMBL" id="CP015518">
    <property type="protein sequence ID" value="APG25679.1"/>
    <property type="molecule type" value="Genomic_DNA"/>
</dbReference>
<name>A0A1L3GID7_SYNAC</name>
<organism evidence="1 2">
    <name type="scientific">Syntrophotalea acetylenica</name>
    <name type="common">Pelobacter acetylenicus</name>
    <dbReference type="NCBI Taxonomy" id="29542"/>
    <lineage>
        <taxon>Bacteria</taxon>
        <taxon>Pseudomonadati</taxon>
        <taxon>Thermodesulfobacteriota</taxon>
        <taxon>Desulfuromonadia</taxon>
        <taxon>Desulfuromonadales</taxon>
        <taxon>Syntrophotaleaceae</taxon>
        <taxon>Syntrophotalea</taxon>
    </lineage>
</organism>
<dbReference type="SUPFAM" id="SSF158446">
    <property type="entry name" value="IVS-encoded protein-like"/>
    <property type="match status" value="1"/>
</dbReference>
<evidence type="ECO:0000313" key="1">
    <source>
        <dbReference type="EMBL" id="APG25679.1"/>
    </source>
</evidence>
<dbReference type="KEGG" id="pace:A6070_06180"/>
<dbReference type="Proteomes" id="UP000182264">
    <property type="component" value="Chromosome"/>
</dbReference>
<keyword evidence="2" id="KW-1185">Reference proteome</keyword>
<dbReference type="OrthoDB" id="9800370at2"/>
<dbReference type="NCBIfam" id="NF008911">
    <property type="entry name" value="PRK12275.1-2"/>
    <property type="match status" value="1"/>
</dbReference>
<evidence type="ECO:0000313" key="2">
    <source>
        <dbReference type="Proteomes" id="UP000182264"/>
    </source>
</evidence>
<sequence length="121" mass="13451">MRNHKDLEVWKKAIELATDCYRVTNGFPIDEKYGLTSQMRRAAVSIASNIAEGAARTSQKEFLQFLSFAAGSASELNTQILISRRIGIGDAADLDDLEEKTNLASRMLQGLIRSIRNKTCD</sequence>
<dbReference type="STRING" id="29542.A6070_06180"/>
<dbReference type="PANTHER" id="PTHR38471">
    <property type="entry name" value="FOUR HELIX BUNDLE PROTEIN"/>
    <property type="match status" value="1"/>
</dbReference>
<dbReference type="NCBIfam" id="TIGR02436">
    <property type="entry name" value="four helix bundle protein"/>
    <property type="match status" value="1"/>
</dbReference>
<proteinExistence type="predicted"/>
<dbReference type="RefSeq" id="WP_072287522.1">
    <property type="nucleotide sequence ID" value="NZ_CP015455.1"/>
</dbReference>
<dbReference type="AlphaFoldDB" id="A0A1L3GID7"/>
<dbReference type="Pfam" id="PF05635">
    <property type="entry name" value="23S_rRNA_IVP"/>
    <property type="match status" value="1"/>
</dbReference>
<protein>
    <submittedName>
        <fullName evidence="1">Four helix bundle protein</fullName>
    </submittedName>
</protein>
<dbReference type="InterPro" id="IPR036583">
    <property type="entry name" value="23S_rRNA_IVS_sf"/>
</dbReference>
<accession>A0A1L3GID7</accession>
<gene>
    <name evidence="1" type="ORF">A7E75_12155</name>
</gene>
<dbReference type="Gene3D" id="1.20.1440.60">
    <property type="entry name" value="23S rRNA-intervening sequence"/>
    <property type="match status" value="1"/>
</dbReference>
<reference evidence="1 2" key="1">
    <citation type="journal article" date="2017" name="Genome Announc.">
        <title>Complete Genome Sequences of Two Acetylene-Fermenting Pelobacter acetylenicus Strains.</title>
        <authorList>
            <person name="Sutton J.M."/>
            <person name="Baesman S.M."/>
            <person name="Fierst J.L."/>
            <person name="Poret-Peterson A.T."/>
            <person name="Oremland R.S."/>
            <person name="Dunlap D.S."/>
            <person name="Akob D.M."/>
        </authorList>
    </citation>
    <scope>NUCLEOTIDE SEQUENCE [LARGE SCALE GENOMIC DNA]</scope>
    <source>
        <strain evidence="1 2">DSM 3247</strain>
    </source>
</reference>
<dbReference type="CDD" id="cd16377">
    <property type="entry name" value="23S_rRNA_IVP_like"/>
    <property type="match status" value="1"/>
</dbReference>
<dbReference type="PANTHER" id="PTHR38471:SF2">
    <property type="entry name" value="FOUR HELIX BUNDLE PROTEIN"/>
    <property type="match status" value="1"/>
</dbReference>